<dbReference type="CDD" id="cd06170">
    <property type="entry name" value="LuxR_C_like"/>
    <property type="match status" value="1"/>
</dbReference>
<dbReference type="SUPFAM" id="SSF46894">
    <property type="entry name" value="C-terminal effector domain of the bipartite response regulators"/>
    <property type="match status" value="1"/>
</dbReference>
<protein>
    <submittedName>
        <fullName evidence="5">AAA family ATPase</fullName>
    </submittedName>
</protein>
<evidence type="ECO:0000256" key="3">
    <source>
        <dbReference type="SAM" id="MobiDB-lite"/>
    </source>
</evidence>
<dbReference type="InterPro" id="IPR011990">
    <property type="entry name" value="TPR-like_helical_dom_sf"/>
</dbReference>
<gene>
    <name evidence="5" type="ORF">ACTOB_004684</name>
</gene>
<sequence length="1026" mass="109468">MAAWKGFVGRAAELAALAEALDDAARGDPRTVLVAGEAGVGKTRLLDEFESRCAGQDLLVARGACVSVGAGELPYSPWLAAMHAVEAEVGVAALVEGAGGGQAALSALIPALTDSGHPREGGQLARAHLFSLFLELLGRLAAQRPLVLLLEDLHWADTSSLDLLLFLSRNLRHTPVLLAGTFRTDELDEDSRHRVVIGELIRGRTTSYLQLNRFDRDELGVFLRASGGAFSDTVIAKVHERSGGNAFLAQEILAAEQRNPGGPVPDHLRDLLMMRVDGLSEDGQQVVGVVAAAGRPVSGALLEAASGLPGPALRSGLRDAVARQVLVRTTEGSYQLRHSLTAETFYQDLLPGERAGLHRAVAAALAVSAGPDASPVVQAELAHHWFHGRKDDDALFWTLRAARSAAMVHAYAEARRQYGRVLELWRRVPDAFKLCETTYPRLLDEAAEVLDYAGDPQRAVELTGEAIQVVGVDGDPQVLAGLHEHLARLRWRAHDTPGAVDSARHAIALLDGVPRSPLQARAGATFARVLMLSGHYRQALAEGSAALQVATAPVERGYLLVTLGTVRFLLGEREGGVEQLWEGLALAESTDSKENILRAYTNLSYCLQMLNRLDEGLDLARRGCDLAAGFGMRMTTGTVLVGNAADILLDLGRWDEIEKLIGEVLPDEAADDLPLYLQYVRAEVFVARDERDAARDILDRVMSSSAGKTDQDFVGHVYAALGALEIADGNWRAARRAVDEGLAKLGDGEGVFPALRLAVCGLQAAGEAVARHATRERWLDWSARLAERADASMAALRAPTGGRALPVAEALYRVAGAELRRIRGEPQEEAWVEVARTWAELGHPYPEAQARLRLAACLLRRGATAALHRELVSAAGLAAGLGARRLIRELEAMAELAGISLRQVSGQQGSAQPASAQSASTRAASAQPASLQGASSRASSQAASSSRASSQAASSSPSADHDSDWGLTPREVQVLDLIALGYTNGRIARSLEIAEKTVSVHVSNILAKLGATNRWEAALIRRGDTT</sequence>
<reference evidence="5 6" key="1">
    <citation type="submission" date="2023-06" db="EMBL/GenBank/DDBJ databases">
        <authorList>
            <person name="Yushchuk O."/>
            <person name="Binda E."/>
            <person name="Ruckert-Reed C."/>
            <person name="Fedorenko V."/>
            <person name="Kalinowski J."/>
            <person name="Marinelli F."/>
        </authorList>
    </citation>
    <scope>NUCLEOTIDE SEQUENCE [LARGE SCALE GENOMIC DNA]</scope>
    <source>
        <strain evidence="5 6">NRRL 3884</strain>
    </source>
</reference>
<keyword evidence="2" id="KW-0067">ATP-binding</keyword>
<dbReference type="PROSITE" id="PS00622">
    <property type="entry name" value="HTH_LUXR_1"/>
    <property type="match status" value="1"/>
</dbReference>
<dbReference type="Gene3D" id="1.10.10.10">
    <property type="entry name" value="Winged helix-like DNA-binding domain superfamily/Winged helix DNA-binding domain"/>
    <property type="match status" value="1"/>
</dbReference>
<dbReference type="Pfam" id="PF00196">
    <property type="entry name" value="GerE"/>
    <property type="match status" value="1"/>
</dbReference>
<accession>A0ABY8WAI7</accession>
<dbReference type="Pfam" id="PF13191">
    <property type="entry name" value="AAA_16"/>
    <property type="match status" value="1"/>
</dbReference>
<proteinExistence type="predicted"/>
<dbReference type="EMBL" id="CP126980">
    <property type="protein sequence ID" value="WIM92730.1"/>
    <property type="molecule type" value="Genomic_DNA"/>
</dbReference>
<evidence type="ECO:0000313" key="5">
    <source>
        <dbReference type="EMBL" id="WIM92730.1"/>
    </source>
</evidence>
<dbReference type="SUPFAM" id="SSF48452">
    <property type="entry name" value="TPR-like"/>
    <property type="match status" value="1"/>
</dbReference>
<dbReference type="InterPro" id="IPR036388">
    <property type="entry name" value="WH-like_DNA-bd_sf"/>
</dbReference>
<dbReference type="InterPro" id="IPR016032">
    <property type="entry name" value="Sig_transdc_resp-reg_C-effctor"/>
</dbReference>
<feature type="domain" description="HTH luxR-type" evidence="4">
    <location>
        <begin position="960"/>
        <end position="1023"/>
    </location>
</feature>
<dbReference type="PRINTS" id="PR00038">
    <property type="entry name" value="HTHLUXR"/>
</dbReference>
<dbReference type="InterPro" id="IPR027417">
    <property type="entry name" value="P-loop_NTPase"/>
</dbReference>
<evidence type="ECO:0000259" key="4">
    <source>
        <dbReference type="PROSITE" id="PS50043"/>
    </source>
</evidence>
<dbReference type="SMART" id="SM00421">
    <property type="entry name" value="HTH_LUXR"/>
    <property type="match status" value="1"/>
</dbReference>
<name>A0ABY8WAI7_9ACTN</name>
<keyword evidence="6" id="KW-1185">Reference proteome</keyword>
<evidence type="ECO:0000313" key="6">
    <source>
        <dbReference type="Proteomes" id="UP001240150"/>
    </source>
</evidence>
<dbReference type="PANTHER" id="PTHR16305:SF35">
    <property type="entry name" value="TRANSCRIPTIONAL ACTIVATOR DOMAIN"/>
    <property type="match status" value="1"/>
</dbReference>
<evidence type="ECO:0000256" key="2">
    <source>
        <dbReference type="ARBA" id="ARBA00022840"/>
    </source>
</evidence>
<dbReference type="SUPFAM" id="SSF52540">
    <property type="entry name" value="P-loop containing nucleoside triphosphate hydrolases"/>
    <property type="match status" value="1"/>
</dbReference>
<evidence type="ECO:0000256" key="1">
    <source>
        <dbReference type="ARBA" id="ARBA00022741"/>
    </source>
</evidence>
<dbReference type="PANTHER" id="PTHR16305">
    <property type="entry name" value="TESTICULAR SOLUBLE ADENYLYL CYCLASE"/>
    <property type="match status" value="1"/>
</dbReference>
<dbReference type="Gene3D" id="1.25.40.10">
    <property type="entry name" value="Tetratricopeptide repeat domain"/>
    <property type="match status" value="2"/>
</dbReference>
<feature type="compositionally biased region" description="Low complexity" evidence="3">
    <location>
        <begin position="910"/>
        <end position="958"/>
    </location>
</feature>
<dbReference type="InterPro" id="IPR041664">
    <property type="entry name" value="AAA_16"/>
</dbReference>
<feature type="region of interest" description="Disordered" evidence="3">
    <location>
        <begin position="910"/>
        <end position="966"/>
    </location>
</feature>
<dbReference type="Proteomes" id="UP001240150">
    <property type="component" value="Chromosome"/>
</dbReference>
<dbReference type="Gene3D" id="3.40.50.300">
    <property type="entry name" value="P-loop containing nucleotide triphosphate hydrolases"/>
    <property type="match status" value="1"/>
</dbReference>
<dbReference type="PROSITE" id="PS50043">
    <property type="entry name" value="HTH_LUXR_2"/>
    <property type="match status" value="1"/>
</dbReference>
<dbReference type="RefSeq" id="WP_284913937.1">
    <property type="nucleotide sequence ID" value="NZ_CP126980.1"/>
</dbReference>
<dbReference type="InterPro" id="IPR000792">
    <property type="entry name" value="Tscrpt_reg_LuxR_C"/>
</dbReference>
<organism evidence="5 6">
    <name type="scientific">Actinoplanes oblitus</name>
    <dbReference type="NCBI Taxonomy" id="3040509"/>
    <lineage>
        <taxon>Bacteria</taxon>
        <taxon>Bacillati</taxon>
        <taxon>Actinomycetota</taxon>
        <taxon>Actinomycetes</taxon>
        <taxon>Micromonosporales</taxon>
        <taxon>Micromonosporaceae</taxon>
        <taxon>Actinoplanes</taxon>
    </lineage>
</organism>
<keyword evidence="1" id="KW-0547">Nucleotide-binding</keyword>